<keyword evidence="1" id="KW-0812">Transmembrane</keyword>
<protein>
    <submittedName>
        <fullName evidence="2">Uncharacterized protein</fullName>
    </submittedName>
</protein>
<reference evidence="2 3" key="1">
    <citation type="submission" date="2020-06" db="EMBL/GenBank/DDBJ databases">
        <title>Description of novel acetic acid bacteria.</title>
        <authorList>
            <person name="Sombolestani A."/>
        </authorList>
    </citation>
    <scope>NUCLEOTIDE SEQUENCE [LARGE SCALE GENOMIC DNA]</scope>
    <source>
        <strain evidence="2 3">LMG 27010</strain>
    </source>
</reference>
<proteinExistence type="predicted"/>
<dbReference type="Proteomes" id="UP000585665">
    <property type="component" value="Unassembled WGS sequence"/>
</dbReference>
<keyword evidence="1" id="KW-1133">Transmembrane helix</keyword>
<feature type="non-terminal residue" evidence="2">
    <location>
        <position position="95"/>
    </location>
</feature>
<evidence type="ECO:0000313" key="2">
    <source>
        <dbReference type="EMBL" id="NVN41011.1"/>
    </source>
</evidence>
<keyword evidence="3" id="KW-1185">Reference proteome</keyword>
<dbReference type="SUPFAM" id="SSF103473">
    <property type="entry name" value="MFS general substrate transporter"/>
    <property type="match status" value="1"/>
</dbReference>
<dbReference type="InterPro" id="IPR036259">
    <property type="entry name" value="MFS_trans_sf"/>
</dbReference>
<name>A0A850PIE7_9PROT</name>
<evidence type="ECO:0000256" key="1">
    <source>
        <dbReference type="SAM" id="Phobius"/>
    </source>
</evidence>
<organism evidence="2 3">
    <name type="scientific">Ameyamaea chiangmaiensis</name>
    <dbReference type="NCBI Taxonomy" id="442969"/>
    <lineage>
        <taxon>Bacteria</taxon>
        <taxon>Pseudomonadati</taxon>
        <taxon>Pseudomonadota</taxon>
        <taxon>Alphaproteobacteria</taxon>
        <taxon>Acetobacterales</taxon>
        <taxon>Acetobacteraceae</taxon>
        <taxon>Ameyamaea</taxon>
    </lineage>
</organism>
<comment type="caution">
    <text evidence="2">The sequence shown here is derived from an EMBL/GenBank/DDBJ whole genome shotgun (WGS) entry which is preliminary data.</text>
</comment>
<sequence>MGLAFARRQAPRYAAVLLLRVPAAMPIDRSTLPHSHGARASTSALFFVTGAVVAAWGVLVPFVRMRAHLDHKTLGALLLCVGLGALAGMPASGLL</sequence>
<feature type="transmembrane region" description="Helical" evidence="1">
    <location>
        <begin position="42"/>
        <end position="62"/>
    </location>
</feature>
<dbReference type="EMBL" id="JABXXR010000082">
    <property type="protein sequence ID" value="NVN41011.1"/>
    <property type="molecule type" value="Genomic_DNA"/>
</dbReference>
<evidence type="ECO:0000313" key="3">
    <source>
        <dbReference type="Proteomes" id="UP000585665"/>
    </source>
</evidence>
<gene>
    <name evidence="2" type="ORF">HUK82_10645</name>
</gene>
<keyword evidence="1" id="KW-0472">Membrane</keyword>
<feature type="transmembrane region" description="Helical" evidence="1">
    <location>
        <begin position="74"/>
        <end position="94"/>
    </location>
</feature>
<accession>A0A850PIE7</accession>
<dbReference type="AlphaFoldDB" id="A0A850PIE7"/>